<dbReference type="EMBL" id="GU244497">
    <property type="protein sequence ID" value="ADO67555.1"/>
    <property type="molecule type" value="Genomic_DNA"/>
</dbReference>
<keyword evidence="2" id="KW-1185">Reference proteome</keyword>
<accession>E3T5U2</accession>
<dbReference type="Proteomes" id="UP000029781">
    <property type="component" value="Segment"/>
</dbReference>
<dbReference type="GeneID" id="9887924"/>
<proteinExistence type="predicted"/>
<sequence>MLISITFNVKNTHINFHLLLKKKLIDNKILNKIPDNFKKFHTSLNKLPSKYITIECVDDPKDILHGVYKYLLSILRLNFEETNYYNQICADYCVEHYITYITHVKL</sequence>
<organismHost>
    <name type="scientific">Cafeteria roenbergensis</name>
    <name type="common">Marine flagellate</name>
    <dbReference type="NCBI Taxonomy" id="33653"/>
</organismHost>
<dbReference type="KEGG" id="vg:9887924"/>
<reference evidence="1 2" key="1">
    <citation type="journal article" date="2010" name="Proc. Natl. Acad. Sci. U.S.A.">
        <title>Giant virus with a remarkable complement of genes infects marine zooplankton.</title>
        <authorList>
            <person name="Fischer M.G."/>
            <person name="Allen M.J."/>
            <person name="Wilson W.H."/>
            <person name="Suttle C.A."/>
        </authorList>
    </citation>
    <scope>NUCLEOTIDE SEQUENCE [LARGE SCALE GENOMIC DNA]</scope>
    <source>
        <strain evidence="1 2">BV-PW1</strain>
    </source>
</reference>
<evidence type="ECO:0000313" key="2">
    <source>
        <dbReference type="Proteomes" id="UP000029781"/>
    </source>
</evidence>
<name>E3T5U2_CROVB</name>
<evidence type="ECO:0000313" key="1">
    <source>
        <dbReference type="EMBL" id="ADO67555.1"/>
    </source>
</evidence>
<dbReference type="RefSeq" id="YP_003970154.1">
    <property type="nucleotide sequence ID" value="NC_014637.1"/>
</dbReference>
<protein>
    <submittedName>
        <fullName evidence="1">Uncharacterized protein</fullName>
    </submittedName>
</protein>
<organism evidence="1 2">
    <name type="scientific">Cafeteria roenbergensis virus (strain BV-PW1)</name>
    <name type="common">CroV</name>
    <dbReference type="NCBI Taxonomy" id="693272"/>
    <lineage>
        <taxon>Viruses</taxon>
        <taxon>Varidnaviria</taxon>
        <taxon>Bamfordvirae</taxon>
        <taxon>Nucleocytoviricota</taxon>
        <taxon>Megaviricetes</taxon>
        <taxon>Imitervirales</taxon>
        <taxon>Mimiviridae</taxon>
        <taxon>Aliimimivirinae</taxon>
        <taxon>Rheavirus</taxon>
        <taxon>Rheavirus sinusmexicani</taxon>
    </lineage>
</organism>
<gene>
    <name evidence="1" type="ORF">crov521</name>
</gene>